<keyword evidence="2" id="KW-1133">Transmembrane helix</keyword>
<dbReference type="InterPro" id="IPR011990">
    <property type="entry name" value="TPR-like_helical_dom_sf"/>
</dbReference>
<dbReference type="SMART" id="SM00028">
    <property type="entry name" value="TPR"/>
    <property type="match status" value="3"/>
</dbReference>
<sequence>MGNERNTERSRSSAARKSSPAAGRSQTSANGRSRSASALDGSAYSPVRARQIARRRRQRQRRRRQMMAAFVAVVLLAGGGAYGARQAWLQKHRQEYAEQGLACLESQDYAQAINAFDDAIALTHGRIGTFESQMMLYRAEAQYRSGDYQSALATYESLYAKDESNEIYKTGLALCLLETGDYDRAKSLGVIQGQVYSRIAKDQINAGNYDDALSTIETGFSEAGADEVGREELTYNQAVAWEYKGDYKKALEILEDYDQKYTAEGNAARELAFLRTRQGNH</sequence>
<feature type="compositionally biased region" description="Low complexity" evidence="1">
    <location>
        <begin position="12"/>
        <end position="25"/>
    </location>
</feature>
<keyword evidence="2" id="KW-0472">Membrane</keyword>
<dbReference type="RefSeq" id="WP_349228269.1">
    <property type="nucleotide sequence ID" value="NZ_JBBMFJ010000002.1"/>
</dbReference>
<evidence type="ECO:0000256" key="1">
    <source>
        <dbReference type="SAM" id="MobiDB-lite"/>
    </source>
</evidence>
<dbReference type="EMBL" id="JBBMFJ010000002">
    <property type="protein sequence ID" value="MEQ2561825.1"/>
    <property type="molecule type" value="Genomic_DNA"/>
</dbReference>
<gene>
    <name evidence="3" type="ORF">WMO41_01290</name>
</gene>
<dbReference type="Gene3D" id="1.25.40.10">
    <property type="entry name" value="Tetratricopeptide repeat domain"/>
    <property type="match status" value="2"/>
</dbReference>
<accession>A0ABV1HHP3</accession>
<comment type="caution">
    <text evidence="3">The sequence shown here is derived from an EMBL/GenBank/DDBJ whole genome shotgun (WGS) entry which is preliminary data.</text>
</comment>
<feature type="compositionally biased region" description="Basic and acidic residues" evidence="1">
    <location>
        <begin position="1"/>
        <end position="11"/>
    </location>
</feature>
<dbReference type="Proteomes" id="UP001437460">
    <property type="component" value="Unassembled WGS sequence"/>
</dbReference>
<reference evidence="3 4" key="1">
    <citation type="submission" date="2024-03" db="EMBL/GenBank/DDBJ databases">
        <title>Human intestinal bacterial collection.</title>
        <authorList>
            <person name="Pauvert C."/>
            <person name="Hitch T.C.A."/>
            <person name="Clavel T."/>
        </authorList>
    </citation>
    <scope>NUCLEOTIDE SEQUENCE [LARGE SCALE GENOMIC DNA]</scope>
    <source>
        <strain evidence="3 4">CLA-AP-H27</strain>
    </source>
</reference>
<name>A0ABV1HHP3_9FIRM</name>
<dbReference type="Pfam" id="PF13432">
    <property type="entry name" value="TPR_16"/>
    <property type="match status" value="1"/>
</dbReference>
<protein>
    <submittedName>
        <fullName evidence="3">Tetratricopeptide repeat protein</fullName>
    </submittedName>
</protein>
<feature type="compositionally biased region" description="Polar residues" evidence="1">
    <location>
        <begin position="26"/>
        <end position="36"/>
    </location>
</feature>
<dbReference type="SUPFAM" id="SSF48452">
    <property type="entry name" value="TPR-like"/>
    <property type="match status" value="1"/>
</dbReference>
<keyword evidence="2" id="KW-0812">Transmembrane</keyword>
<dbReference type="InterPro" id="IPR019734">
    <property type="entry name" value="TPR_rpt"/>
</dbReference>
<keyword evidence="4" id="KW-1185">Reference proteome</keyword>
<organism evidence="3 4">
    <name type="scientific">Ventrimonas faecis</name>
    <dbReference type="NCBI Taxonomy" id="3133170"/>
    <lineage>
        <taxon>Bacteria</taxon>
        <taxon>Bacillati</taxon>
        <taxon>Bacillota</taxon>
        <taxon>Clostridia</taxon>
        <taxon>Lachnospirales</taxon>
        <taxon>Lachnospiraceae</taxon>
        <taxon>Ventrimonas</taxon>
    </lineage>
</organism>
<evidence type="ECO:0000313" key="3">
    <source>
        <dbReference type="EMBL" id="MEQ2561825.1"/>
    </source>
</evidence>
<proteinExistence type="predicted"/>
<evidence type="ECO:0000256" key="2">
    <source>
        <dbReference type="SAM" id="Phobius"/>
    </source>
</evidence>
<feature type="compositionally biased region" description="Basic residues" evidence="1">
    <location>
        <begin position="51"/>
        <end position="61"/>
    </location>
</feature>
<feature type="transmembrane region" description="Helical" evidence="2">
    <location>
        <begin position="66"/>
        <end position="84"/>
    </location>
</feature>
<feature type="region of interest" description="Disordered" evidence="1">
    <location>
        <begin position="1"/>
        <end position="61"/>
    </location>
</feature>
<evidence type="ECO:0000313" key="4">
    <source>
        <dbReference type="Proteomes" id="UP001437460"/>
    </source>
</evidence>